<accession>A0ABV1DEN8</accession>
<dbReference type="EMBL" id="JBBMFM010000160">
    <property type="protein sequence ID" value="MEQ2428223.1"/>
    <property type="molecule type" value="Genomic_DNA"/>
</dbReference>
<proteinExistence type="predicted"/>
<evidence type="ECO:0000313" key="1">
    <source>
        <dbReference type="EMBL" id="MEQ2428223.1"/>
    </source>
</evidence>
<organism evidence="1 2">
    <name type="scientific">Enterocloster hominis</name>
    <name type="common">ex Hitch et al. 2024</name>
    <dbReference type="NCBI Taxonomy" id="1917870"/>
    <lineage>
        <taxon>Bacteria</taxon>
        <taxon>Bacillati</taxon>
        <taxon>Bacillota</taxon>
        <taxon>Clostridia</taxon>
        <taxon>Lachnospirales</taxon>
        <taxon>Lachnospiraceae</taxon>
        <taxon>Enterocloster</taxon>
    </lineage>
</organism>
<gene>
    <name evidence="1" type="ORF">WMQ36_25005</name>
</gene>
<evidence type="ECO:0000313" key="2">
    <source>
        <dbReference type="Proteomes" id="UP001454086"/>
    </source>
</evidence>
<reference evidence="1 2" key="1">
    <citation type="submission" date="2024-03" db="EMBL/GenBank/DDBJ databases">
        <title>Human intestinal bacterial collection.</title>
        <authorList>
            <person name="Pauvert C."/>
            <person name="Hitch T.C.A."/>
            <person name="Clavel T."/>
        </authorList>
    </citation>
    <scope>NUCLEOTIDE SEQUENCE [LARGE SCALE GENOMIC DNA]</scope>
    <source>
        <strain evidence="1 2">CLA-SR-H021</strain>
    </source>
</reference>
<keyword evidence="2" id="KW-1185">Reference proteome</keyword>
<protein>
    <submittedName>
        <fullName evidence="1">Uncharacterized protein</fullName>
    </submittedName>
</protein>
<name>A0ABV1DEN8_9FIRM</name>
<dbReference type="RefSeq" id="WP_150825015.1">
    <property type="nucleotide sequence ID" value="NZ_JBBMFM010000160.1"/>
</dbReference>
<dbReference type="Proteomes" id="UP001454086">
    <property type="component" value="Unassembled WGS sequence"/>
</dbReference>
<sequence>MVSMVSVHVTRDSVCMGDDCFDNSRDFMLDGTLDWGGFMSVMLNGHFLPNVSGNDVVWVLTDIRGMELFTYFTKEEMLISHTADRGLAAFLEHGAGLHFKYYASREQRRGALYDRFGGQMFHLWHDGWLDEYKLLCGEEVKTGQMVVIPHPDKRGGKLCGLARGLMEKIGLRR</sequence>
<comment type="caution">
    <text evidence="1">The sequence shown here is derived from an EMBL/GenBank/DDBJ whole genome shotgun (WGS) entry which is preliminary data.</text>
</comment>